<dbReference type="Gene3D" id="3.40.50.720">
    <property type="entry name" value="NAD(P)-binding Rossmann-like Domain"/>
    <property type="match status" value="1"/>
</dbReference>
<dbReference type="SUPFAM" id="SSF51735">
    <property type="entry name" value="NAD(P)-binding Rossmann-fold domains"/>
    <property type="match status" value="1"/>
</dbReference>
<dbReference type="Pfam" id="PF01370">
    <property type="entry name" value="Epimerase"/>
    <property type="match status" value="1"/>
</dbReference>
<evidence type="ECO:0000313" key="3">
    <source>
        <dbReference type="EMBL" id="GAA5021476.1"/>
    </source>
</evidence>
<gene>
    <name evidence="3" type="ORF">GCM10023335_52440</name>
</gene>
<sequence>MRVVIFGASGMVGQGVLRACLLDDTVTDVLLVVRKPLGTSHPKVREVVHADFEDFSAIRDQLKDLDACFYCLGVSAAGRKEAEYTRITYAYTLAAARVVGAGNPALTFTYVSGEGTDSTEQGRAMWARVKGRTENALLALDFHAYMFRPGYIQPRHGAVSQTGSYRALYRATSWLYPVLHRLAPRHTTTTEHLGRAMIAVAGQKGDEPHVLDSGDINRLGAP</sequence>
<comment type="subcellular location">
    <subcellularLocation>
        <location evidence="1">Membrane</location>
    </subcellularLocation>
</comment>
<accession>A0ABP9J5P9</accession>
<keyword evidence="4" id="KW-1185">Reference proteome</keyword>
<dbReference type="Proteomes" id="UP001501759">
    <property type="component" value="Unassembled WGS sequence"/>
</dbReference>
<evidence type="ECO:0000313" key="4">
    <source>
        <dbReference type="Proteomes" id="UP001501759"/>
    </source>
</evidence>
<dbReference type="InterPro" id="IPR001509">
    <property type="entry name" value="Epimerase_deHydtase"/>
</dbReference>
<dbReference type="PANTHER" id="PTHR14097:SF8">
    <property type="entry name" value="NAD(P)-BINDING DOMAIN-CONTAINING PROTEIN"/>
    <property type="match status" value="1"/>
</dbReference>
<dbReference type="RefSeq" id="WP_345654153.1">
    <property type="nucleotide sequence ID" value="NZ_BAABKB010000021.1"/>
</dbReference>
<dbReference type="InterPro" id="IPR036291">
    <property type="entry name" value="NAD(P)-bd_dom_sf"/>
</dbReference>
<dbReference type="PANTHER" id="PTHR14097">
    <property type="entry name" value="OXIDOREDUCTASE HTATIP2"/>
    <property type="match status" value="1"/>
</dbReference>
<organism evidence="3 4">
    <name type="scientific">Streptomyces siamensis</name>
    <dbReference type="NCBI Taxonomy" id="1274986"/>
    <lineage>
        <taxon>Bacteria</taxon>
        <taxon>Bacillati</taxon>
        <taxon>Actinomycetota</taxon>
        <taxon>Actinomycetes</taxon>
        <taxon>Kitasatosporales</taxon>
        <taxon>Streptomycetaceae</taxon>
        <taxon>Streptomyces</taxon>
    </lineage>
</organism>
<name>A0ABP9J5P9_9ACTN</name>
<comment type="caution">
    <text evidence="3">The sequence shown here is derived from an EMBL/GenBank/DDBJ whole genome shotgun (WGS) entry which is preliminary data.</text>
</comment>
<dbReference type="EMBL" id="BAABKB010000021">
    <property type="protein sequence ID" value="GAA5021476.1"/>
    <property type="molecule type" value="Genomic_DNA"/>
</dbReference>
<evidence type="ECO:0000256" key="1">
    <source>
        <dbReference type="ARBA" id="ARBA00004370"/>
    </source>
</evidence>
<feature type="domain" description="NAD-dependent epimerase/dehydratase" evidence="2">
    <location>
        <begin position="3"/>
        <end position="100"/>
    </location>
</feature>
<proteinExistence type="predicted"/>
<evidence type="ECO:0000259" key="2">
    <source>
        <dbReference type="Pfam" id="PF01370"/>
    </source>
</evidence>
<reference evidence="4" key="1">
    <citation type="journal article" date="2019" name="Int. J. Syst. Evol. Microbiol.">
        <title>The Global Catalogue of Microorganisms (GCM) 10K type strain sequencing project: providing services to taxonomists for standard genome sequencing and annotation.</title>
        <authorList>
            <consortium name="The Broad Institute Genomics Platform"/>
            <consortium name="The Broad Institute Genome Sequencing Center for Infectious Disease"/>
            <person name="Wu L."/>
            <person name="Ma J."/>
        </authorList>
    </citation>
    <scope>NUCLEOTIDE SEQUENCE [LARGE SCALE GENOMIC DNA]</scope>
    <source>
        <strain evidence="4">JCM 18409</strain>
    </source>
</reference>
<protein>
    <submittedName>
        <fullName evidence="3">Epimerase</fullName>
    </submittedName>
</protein>